<protein>
    <submittedName>
        <fullName evidence="2">16736_t:CDS:1</fullName>
    </submittedName>
</protein>
<keyword evidence="3" id="KW-1185">Reference proteome</keyword>
<name>A0A9N9GWI7_9GLOM</name>
<evidence type="ECO:0000313" key="2">
    <source>
        <dbReference type="EMBL" id="CAG8634846.1"/>
    </source>
</evidence>
<dbReference type="Proteomes" id="UP000789396">
    <property type="component" value="Unassembled WGS sequence"/>
</dbReference>
<feature type="compositionally biased region" description="Low complexity" evidence="1">
    <location>
        <begin position="30"/>
        <end position="41"/>
    </location>
</feature>
<feature type="region of interest" description="Disordered" evidence="1">
    <location>
        <begin position="30"/>
        <end position="151"/>
    </location>
</feature>
<proteinExistence type="predicted"/>
<feature type="compositionally biased region" description="Basic and acidic residues" evidence="1">
    <location>
        <begin position="82"/>
        <end position="126"/>
    </location>
</feature>
<organism evidence="2 3">
    <name type="scientific">Racocetra fulgida</name>
    <dbReference type="NCBI Taxonomy" id="60492"/>
    <lineage>
        <taxon>Eukaryota</taxon>
        <taxon>Fungi</taxon>
        <taxon>Fungi incertae sedis</taxon>
        <taxon>Mucoromycota</taxon>
        <taxon>Glomeromycotina</taxon>
        <taxon>Glomeromycetes</taxon>
        <taxon>Diversisporales</taxon>
        <taxon>Gigasporaceae</taxon>
        <taxon>Racocetra</taxon>
    </lineage>
</organism>
<dbReference type="AlphaFoldDB" id="A0A9N9GWI7"/>
<evidence type="ECO:0000313" key="3">
    <source>
        <dbReference type="Proteomes" id="UP000789396"/>
    </source>
</evidence>
<feature type="non-terminal residue" evidence="2">
    <location>
        <position position="335"/>
    </location>
</feature>
<dbReference type="EMBL" id="CAJVPZ010011922">
    <property type="protein sequence ID" value="CAG8634846.1"/>
    <property type="molecule type" value="Genomic_DNA"/>
</dbReference>
<comment type="caution">
    <text evidence="2">The sequence shown here is derived from an EMBL/GenBank/DDBJ whole genome shotgun (WGS) entry which is preliminary data.</text>
</comment>
<accession>A0A9N9GWI7</accession>
<reference evidence="2" key="1">
    <citation type="submission" date="2021-06" db="EMBL/GenBank/DDBJ databases">
        <authorList>
            <person name="Kallberg Y."/>
            <person name="Tangrot J."/>
            <person name="Rosling A."/>
        </authorList>
    </citation>
    <scope>NUCLEOTIDE SEQUENCE</scope>
    <source>
        <strain evidence="2">IN212</strain>
    </source>
</reference>
<evidence type="ECO:0000256" key="1">
    <source>
        <dbReference type="SAM" id="MobiDB-lite"/>
    </source>
</evidence>
<gene>
    <name evidence="2" type="ORF">RFULGI_LOCUS7858</name>
</gene>
<dbReference type="OrthoDB" id="10582460at2759"/>
<sequence>MSHTNNSEAGNFAETTQQNHLHYNAINDSSLVSSDSSQPLVQERRPSQPFVQRRRPSLPFVQERQPSQPFVQGRRPSLPFVQERRPSQPFVQERRPSQPFVQERRPSQPFVQERRPSQPFVQERRPSQPFVQGRRPSQPLIYPGGRRASQPLVRPERRRPIPFSQQLPPDYALVKTFINNPIIYGNIYDFDKLRNFFKILKMNLTNDYKNADLSAIFDNTDGNCEQLDILRKNVTFSCKVKNPFGEDSLQTPTGTCIPIKKLNVKPIASLSFTWDDLKPNQLNNWNSELLVYGNTEMLGDPLYTIILVTAYSEDKNSLQTTLDSLVKTDYSDDHK</sequence>
<dbReference type="Pfam" id="PF03142">
    <property type="entry name" value="Chitin_synth_2"/>
    <property type="match status" value="1"/>
</dbReference>